<dbReference type="InterPro" id="IPR001584">
    <property type="entry name" value="Integrase_cat-core"/>
</dbReference>
<organism evidence="2 3">
    <name type="scientific">Bacillus wiedmannii</name>
    <dbReference type="NCBI Taxonomy" id="1890302"/>
    <lineage>
        <taxon>Bacteria</taxon>
        <taxon>Bacillati</taxon>
        <taxon>Bacillota</taxon>
        <taxon>Bacilli</taxon>
        <taxon>Bacillales</taxon>
        <taxon>Bacillaceae</taxon>
        <taxon>Bacillus</taxon>
        <taxon>Bacillus cereus group</taxon>
    </lineage>
</organism>
<accession>A0A242ZBY4</accession>
<sequence>MKCEKYYFKYNTFEELSQAIDEYIQFYMTFQNRLNSLSPMEYRTKSA</sequence>
<dbReference type="EMBL" id="NFDE01000046">
    <property type="protein sequence ID" value="OTX89896.1"/>
    <property type="molecule type" value="Genomic_DNA"/>
</dbReference>
<name>A0A242ZBY4_9BACI</name>
<comment type="caution">
    <text evidence="2">The sequence shown here is derived from an EMBL/GenBank/DDBJ whole genome shotgun (WGS) entry which is preliminary data.</text>
</comment>
<protein>
    <recommendedName>
        <fullName evidence="1">Integrase catalytic domain-containing protein</fullName>
    </recommendedName>
</protein>
<evidence type="ECO:0000259" key="1">
    <source>
        <dbReference type="Pfam" id="PF13333"/>
    </source>
</evidence>
<evidence type="ECO:0000313" key="3">
    <source>
        <dbReference type="Proteomes" id="UP000194945"/>
    </source>
</evidence>
<dbReference type="Proteomes" id="UP000194945">
    <property type="component" value="Unassembled WGS sequence"/>
</dbReference>
<proteinExistence type="predicted"/>
<dbReference type="AlphaFoldDB" id="A0A242ZBY4"/>
<dbReference type="GO" id="GO:0015074">
    <property type="term" value="P:DNA integration"/>
    <property type="evidence" value="ECO:0007669"/>
    <property type="project" value="InterPro"/>
</dbReference>
<dbReference type="RefSeq" id="WP_088092728.1">
    <property type="nucleotide sequence ID" value="NZ_JARMNH010000038.1"/>
</dbReference>
<dbReference type="Pfam" id="PF13333">
    <property type="entry name" value="rve_2"/>
    <property type="match status" value="1"/>
</dbReference>
<feature type="domain" description="Integrase catalytic" evidence="1">
    <location>
        <begin position="6"/>
        <end position="46"/>
    </location>
</feature>
<gene>
    <name evidence="2" type="ORF">BK730_13400</name>
</gene>
<reference evidence="2 3" key="1">
    <citation type="submission" date="2016-10" db="EMBL/GenBank/DDBJ databases">
        <title>Comparative genomics of Bacillus thuringiensis reveals a path to pathogens against multiple invertebrate hosts.</title>
        <authorList>
            <person name="Zheng J."/>
            <person name="Gao Q."/>
            <person name="Liu H."/>
            <person name="Peng D."/>
            <person name="Ruan L."/>
            <person name="Sun M."/>
        </authorList>
    </citation>
    <scope>NUCLEOTIDE SEQUENCE [LARGE SCALE GENOMIC DNA]</scope>
    <source>
        <strain evidence="2">BGSC 4BK1</strain>
    </source>
</reference>
<evidence type="ECO:0000313" key="2">
    <source>
        <dbReference type="EMBL" id="OTX89896.1"/>
    </source>
</evidence>